<feature type="domain" description="IPT/TIG" evidence="8">
    <location>
        <begin position="877"/>
        <end position="956"/>
    </location>
</feature>
<feature type="domain" description="IPT/TIG" evidence="8">
    <location>
        <begin position="1093"/>
        <end position="1171"/>
    </location>
</feature>
<evidence type="ECO:0000313" key="9">
    <source>
        <dbReference type="EMBL" id="GAA4352157.1"/>
    </source>
</evidence>
<feature type="domain" description="IPT/TIG" evidence="8">
    <location>
        <begin position="636"/>
        <end position="711"/>
    </location>
</feature>
<dbReference type="InterPro" id="IPR013856">
    <property type="entry name" value="Peptidase_M4_domain"/>
</dbReference>
<dbReference type="Pfam" id="PF01833">
    <property type="entry name" value="TIG"/>
    <property type="match status" value="7"/>
</dbReference>
<name>A0ABP8I612_9BACT</name>
<reference evidence="10" key="1">
    <citation type="journal article" date="2019" name="Int. J. Syst. Evol. Microbiol.">
        <title>The Global Catalogue of Microorganisms (GCM) 10K type strain sequencing project: providing services to taxonomists for standard genome sequencing and annotation.</title>
        <authorList>
            <consortium name="The Broad Institute Genomics Platform"/>
            <consortium name="The Broad Institute Genome Sequencing Center for Infectious Disease"/>
            <person name="Wu L."/>
            <person name="Ma J."/>
        </authorList>
    </citation>
    <scope>NUCLEOTIDE SEQUENCE [LARGE SCALE GENOMIC DNA]</scope>
    <source>
        <strain evidence="10">JCM 17923</strain>
    </source>
</reference>
<keyword evidence="5" id="KW-0378">Hydrolase</keyword>
<dbReference type="InterPro" id="IPR011096">
    <property type="entry name" value="FTP_domain"/>
</dbReference>
<evidence type="ECO:0000256" key="3">
    <source>
        <dbReference type="ARBA" id="ARBA00022723"/>
    </source>
</evidence>
<dbReference type="InterPro" id="IPR014756">
    <property type="entry name" value="Ig_E-set"/>
</dbReference>
<feature type="domain" description="IPT/TIG" evidence="8">
    <location>
        <begin position="1309"/>
        <end position="1387"/>
    </location>
</feature>
<dbReference type="Gene3D" id="3.10.170.10">
    <property type="match status" value="1"/>
</dbReference>
<keyword evidence="3" id="KW-0479">Metal-binding</keyword>
<comment type="similarity">
    <text evidence="1">Belongs to the peptidase M4 family.</text>
</comment>
<sequence length="2036" mass="206987">MLALGTTGLALAQAPAGRPGAAPAAELAEDGTPFLIRLSAAATPLPAASERQQVLRQQLGLGPDEQMRPLRSEADGIGFTHERFQQYYRGVKVEHGVYTVHERGGRIESLSGEVKRPAPGLSVQPALSESAALQRALAAVGARRYKWEDAAEEALLRRQTGDLQATFRPKGELVLVGDFRQPAAARPLVLAWKFNVYAQEPVSRDLLYVDARTGQLLLRDAIIKHVNAPGTMATRYLGPRNSTTDGFAGGYRLRETTRGKGVTTLNCLRSTSFATAVDFVDNDNNWTAAEYNNAAFDNAALDAHIGAQATQDYWVSQHGRDSYDNRGTVLLSYVHYGNAVENAFWDGTEMIYGDGASRFRPLTSVDVCGHEIGHAVCSTTAALIYQNESGALNEGFSDIWGACVEHHLDPTKQTWLIGEDIDRVRPSLRSMSNPNAEGQPDTYLGTSWYTGTGDNGGVHYNSGVLNFWFYLLSVGGSGSNDFGTSYNVSGITIQKAARIAYRAESVYLTPSSNYSAARTATLQAAADLYGFGSPEMTSVAQAWRAVGLGQGPPTITSFSPTSGMPGQTVVITGTNLSNTYRVTFNGTAVTSGILTSATQLSVVVPAGATTGPIVVTTPSGTATSASNFTVTGSGPAPIITSYSPAGGQRTGAAVVITGTGFTGATAVSFNGSTAVFTVNSGTQITATVPSGATSGTLSVTTPGGTASTSFTVLPYISSFSPGSGVVGTSVVITGTSFTGALNVKFNGVYATFTVNSATQITATVPSSATTGVITVRTPAGTATSLTNFNVTPSLAITSFTPNSGPVTTTAVTIRGVGFTGATAVRFNGVAAMPFTVASDTELWANVPATASTGRISVTTPLGNAQSSSDFVVTVPGAPTITSFTPAYGAVGSSVSITGTNFTGVTAVRFNGVAASSFVANSATSITVTVPAAAVTGPISVSNATGTGQSATDFTVVVAPANDLCTAPNLPVLSCGGVVTGTTIGSTRSGDPTGSCGTSVDAAGGVFYRFTGTGAQVNLQTCGGTTNYDSKLFVFTGTCGNYTCVTGDDDGCGTTASSVSFASVAGTQYLIYVSGWDRSEGTFTLTLNCAAAPAPAITSFTPTTGPVGTAVTLTGTGFTGVTSVAFNGTAATFTVVSGTSITTTVPAGATTGLISATSSQGTAQSTSNFVVVAAPQAPANDLCTAANLPVITCGSSLTGTTLNSTTTGDPTGSCGTSIDGAGGVFYRFTGTGAAVTLATCGGTTSYDSKLFVFTGTCGNYTCVTGDDDGCANNASTVTFTSISGTQYLVYVSGWSTSQGNFTLTASCAPLPAITSFSPTTGPAGTAVVITGSGFTGATAVAFNGTAAAFTVSSATSISTTVPAGATTGTISVTTPADTATSAATFTVTMPDLVVSTPMSLPGGAFNNVTILNSGVLALTGALSVDGTLRIADGGRLALACWPVTGPGSFQLEAGGGLLSICHPAGLTLTGAGAIAVSGSRSYSDDAAYHYITDGAAAQVTGPGLPARVRTLNVASDGPTVSLSQPLAIRQTLVLNTNLQAAGNLLTLLSDATGTALVVNSGGVLLGTAAVQRYINPSLNPGPGYRHYSSPVQSTTVADLQTPGFTPAVNSAYNSAALPGQVTPFPTVFGYDQARLATATNNLGAFDKGWTSPLSLTDALQVGRGYTVNIPASEKVDFVGSLNNGDRTLSLTRNTGATAAEAGWHLVGNPYPSPLDWSAVSAADRAGLDASLYVFESTGPYTGQYRSYVNGVGGGSPLVAAGQGFFVRVSAGQASGSLSFRNSQRLTSYGQQVPLRRPAADARPQLQLQVQAPSGPVDAVYLYAQAGATAGTDAGFDAAKLPNPSGLNLAVVAADGQAQAVAGLPAFSSATVLPVTLQVPAAGRYLLRLAELRNWPAGQGVYLHDAQTGQQQELRPQAEVVLVLGAAQAGPQLTGRWSLRFGPAAAPLAAAAALAAAVQLYPNPARERCTIEVPAVAGARQVQATLLNSLGQRVRAQAAALTATGAQLSLDLHGLASGVYTLQLRVGSELVTRRLIVE</sequence>
<dbReference type="Gene3D" id="3.10.450.490">
    <property type="match status" value="1"/>
</dbReference>
<evidence type="ECO:0000313" key="10">
    <source>
        <dbReference type="Proteomes" id="UP001501153"/>
    </source>
</evidence>
<dbReference type="Gene3D" id="1.10.390.10">
    <property type="entry name" value="Neutral Protease Domain 2"/>
    <property type="match status" value="1"/>
</dbReference>
<protein>
    <recommendedName>
        <fullName evidence="8">IPT/TIG domain-containing protein</fullName>
    </recommendedName>
</protein>
<dbReference type="CDD" id="cd09597">
    <property type="entry name" value="M4_TLP"/>
    <property type="match status" value="1"/>
</dbReference>
<organism evidence="9 10">
    <name type="scientific">Hymenobacter saemangeumensis</name>
    <dbReference type="NCBI Taxonomy" id="1084522"/>
    <lineage>
        <taxon>Bacteria</taxon>
        <taxon>Pseudomonadati</taxon>
        <taxon>Bacteroidota</taxon>
        <taxon>Cytophagia</taxon>
        <taxon>Cytophagales</taxon>
        <taxon>Hymenobacteraceae</taxon>
        <taxon>Hymenobacter</taxon>
    </lineage>
</organism>
<dbReference type="InterPro" id="IPR050728">
    <property type="entry name" value="Zinc_Metalloprotease_M4"/>
</dbReference>
<dbReference type="PANTHER" id="PTHR33794">
    <property type="entry name" value="BACILLOLYSIN"/>
    <property type="match status" value="1"/>
</dbReference>
<feature type="domain" description="IPT/TIG" evidence="8">
    <location>
        <begin position="793"/>
        <end position="873"/>
    </location>
</feature>
<dbReference type="SMART" id="SM00429">
    <property type="entry name" value="IPT"/>
    <property type="match status" value="7"/>
</dbReference>
<dbReference type="Proteomes" id="UP001501153">
    <property type="component" value="Unassembled WGS sequence"/>
</dbReference>
<keyword evidence="2" id="KW-0645">Protease</keyword>
<keyword evidence="7" id="KW-0482">Metalloprotease</keyword>
<comment type="caution">
    <text evidence="9">The sequence shown here is derived from an EMBL/GenBank/DDBJ whole genome shotgun (WGS) entry which is preliminary data.</text>
</comment>
<dbReference type="InterPro" id="IPR013783">
    <property type="entry name" value="Ig-like_fold"/>
</dbReference>
<dbReference type="Pfam" id="PF01447">
    <property type="entry name" value="Peptidase_M4"/>
    <property type="match status" value="1"/>
</dbReference>
<dbReference type="InterPro" id="IPR026444">
    <property type="entry name" value="Secre_tail"/>
</dbReference>
<feature type="domain" description="IPT/TIG" evidence="8">
    <location>
        <begin position="552"/>
        <end position="631"/>
    </location>
</feature>
<keyword evidence="4" id="KW-0732">Signal</keyword>
<dbReference type="InterPro" id="IPR027268">
    <property type="entry name" value="Peptidase_M4/M1_CTD_sf"/>
</dbReference>
<evidence type="ECO:0000256" key="6">
    <source>
        <dbReference type="ARBA" id="ARBA00022833"/>
    </source>
</evidence>
<dbReference type="SUPFAM" id="SSF81296">
    <property type="entry name" value="E set domains"/>
    <property type="match status" value="7"/>
</dbReference>
<dbReference type="Pfam" id="PF18962">
    <property type="entry name" value="Por_Secre_tail"/>
    <property type="match status" value="1"/>
</dbReference>
<dbReference type="Pfam" id="PF02868">
    <property type="entry name" value="Peptidase_M4_C"/>
    <property type="match status" value="1"/>
</dbReference>
<evidence type="ECO:0000256" key="5">
    <source>
        <dbReference type="ARBA" id="ARBA00022801"/>
    </source>
</evidence>
<dbReference type="Gene3D" id="2.60.40.10">
    <property type="entry name" value="Immunoglobulins"/>
    <property type="match status" value="7"/>
</dbReference>
<proteinExistence type="inferred from homology"/>
<dbReference type="PANTHER" id="PTHR33794:SF1">
    <property type="entry name" value="BACILLOLYSIN"/>
    <property type="match status" value="1"/>
</dbReference>
<evidence type="ECO:0000256" key="7">
    <source>
        <dbReference type="ARBA" id="ARBA00023049"/>
    </source>
</evidence>
<accession>A0ABP8I612</accession>
<dbReference type="InterPro" id="IPR001570">
    <property type="entry name" value="Peptidase_M4_C_domain"/>
</dbReference>
<evidence type="ECO:0000256" key="2">
    <source>
        <dbReference type="ARBA" id="ARBA00022670"/>
    </source>
</evidence>
<evidence type="ECO:0000259" key="8">
    <source>
        <dbReference type="SMART" id="SM00429"/>
    </source>
</evidence>
<dbReference type="CDD" id="cd00102">
    <property type="entry name" value="IPT"/>
    <property type="match status" value="6"/>
</dbReference>
<dbReference type="Pfam" id="PF07504">
    <property type="entry name" value="FTP"/>
    <property type="match status" value="1"/>
</dbReference>
<gene>
    <name evidence="9" type="ORF">GCM10023185_11550</name>
</gene>
<evidence type="ECO:0000256" key="1">
    <source>
        <dbReference type="ARBA" id="ARBA00009388"/>
    </source>
</evidence>
<feature type="domain" description="IPT/TIG" evidence="8">
    <location>
        <begin position="713"/>
        <end position="791"/>
    </location>
</feature>
<dbReference type="PRINTS" id="PR00730">
    <property type="entry name" value="THERMOLYSIN"/>
</dbReference>
<evidence type="ECO:0000256" key="4">
    <source>
        <dbReference type="ARBA" id="ARBA00022729"/>
    </source>
</evidence>
<dbReference type="EMBL" id="BAABGZ010000013">
    <property type="protein sequence ID" value="GAA4352157.1"/>
    <property type="molecule type" value="Genomic_DNA"/>
</dbReference>
<dbReference type="InterPro" id="IPR002909">
    <property type="entry name" value="IPT_dom"/>
</dbReference>
<dbReference type="InterPro" id="IPR023612">
    <property type="entry name" value="Peptidase_M4"/>
</dbReference>
<dbReference type="SUPFAM" id="SSF55486">
    <property type="entry name" value="Metalloproteases ('zincins'), catalytic domain"/>
    <property type="match status" value="1"/>
</dbReference>
<dbReference type="NCBIfam" id="TIGR04183">
    <property type="entry name" value="Por_Secre_tail"/>
    <property type="match status" value="1"/>
</dbReference>
<keyword evidence="10" id="KW-1185">Reference proteome</keyword>
<keyword evidence="6" id="KW-0862">Zinc</keyword>